<feature type="domain" description="Response regulatory" evidence="8">
    <location>
        <begin position="1021"/>
        <end position="1137"/>
    </location>
</feature>
<feature type="domain" description="PAS" evidence="9">
    <location>
        <begin position="390"/>
        <end position="461"/>
    </location>
</feature>
<protein>
    <recommendedName>
        <fullName evidence="2">histidine kinase</fullName>
        <ecNumber evidence="2">2.7.13.3</ecNumber>
    </recommendedName>
</protein>
<evidence type="ECO:0000256" key="6">
    <source>
        <dbReference type="PROSITE-ProRule" id="PRU00169"/>
    </source>
</evidence>
<dbReference type="PROSITE" id="PS50113">
    <property type="entry name" value="PAC"/>
    <property type="match status" value="4"/>
</dbReference>
<dbReference type="InterPro" id="IPR005467">
    <property type="entry name" value="His_kinase_dom"/>
</dbReference>
<dbReference type="InterPro" id="IPR001610">
    <property type="entry name" value="PAC"/>
</dbReference>
<dbReference type="InterPro" id="IPR035965">
    <property type="entry name" value="PAS-like_dom_sf"/>
</dbReference>
<dbReference type="Gene3D" id="3.30.565.10">
    <property type="entry name" value="Histidine kinase-like ATPase, C-terminal domain"/>
    <property type="match status" value="1"/>
</dbReference>
<dbReference type="InterPro" id="IPR000014">
    <property type="entry name" value="PAS"/>
</dbReference>
<dbReference type="Pfam" id="PF13188">
    <property type="entry name" value="PAS_8"/>
    <property type="match status" value="1"/>
</dbReference>
<dbReference type="Pfam" id="PF00072">
    <property type="entry name" value="Response_reg"/>
    <property type="match status" value="1"/>
</dbReference>
<keyword evidence="12" id="KW-1185">Reference proteome</keyword>
<comment type="catalytic activity">
    <reaction evidence="1">
        <text>ATP + protein L-histidine = ADP + protein N-phospho-L-histidine.</text>
        <dbReference type="EC" id="2.7.13.3"/>
    </reaction>
</comment>
<dbReference type="PROSITE" id="PS50110">
    <property type="entry name" value="RESPONSE_REGULATORY"/>
    <property type="match status" value="1"/>
</dbReference>
<evidence type="ECO:0000313" key="11">
    <source>
        <dbReference type="EMBL" id="MBP3956043.1"/>
    </source>
</evidence>
<dbReference type="PRINTS" id="PR00344">
    <property type="entry name" value="BCTRLSENSOR"/>
</dbReference>
<dbReference type="InterPro" id="IPR003594">
    <property type="entry name" value="HATPase_dom"/>
</dbReference>
<dbReference type="EMBL" id="JAGKQQ010000001">
    <property type="protein sequence ID" value="MBP3956043.1"/>
    <property type="molecule type" value="Genomic_DNA"/>
</dbReference>
<gene>
    <name evidence="11" type="ORF">J8F10_12195</name>
</gene>
<dbReference type="InterPro" id="IPR036097">
    <property type="entry name" value="HisK_dim/P_sf"/>
</dbReference>
<accession>A0ABS5BQQ2</accession>
<feature type="domain" description="PAC" evidence="10">
    <location>
        <begin position="90"/>
        <end position="141"/>
    </location>
</feature>
<evidence type="ECO:0000256" key="3">
    <source>
        <dbReference type="ARBA" id="ARBA00022553"/>
    </source>
</evidence>
<comment type="caution">
    <text evidence="11">The sequence shown here is derived from an EMBL/GenBank/DDBJ whole genome shotgun (WGS) entry which is preliminary data.</text>
</comment>
<dbReference type="PANTHER" id="PTHR43304">
    <property type="entry name" value="PHYTOCHROME-LIKE PROTEIN CPH1"/>
    <property type="match status" value="1"/>
</dbReference>
<dbReference type="SUPFAM" id="SSF52172">
    <property type="entry name" value="CheY-like"/>
    <property type="match status" value="1"/>
</dbReference>
<dbReference type="SMART" id="SM00388">
    <property type="entry name" value="HisKA"/>
    <property type="match status" value="1"/>
</dbReference>
<dbReference type="PROSITE" id="PS50112">
    <property type="entry name" value="PAS"/>
    <property type="match status" value="3"/>
</dbReference>
<evidence type="ECO:0000259" key="9">
    <source>
        <dbReference type="PROSITE" id="PS50112"/>
    </source>
</evidence>
<sequence>MPNIVDVIASRNAPATDARFRTLIEKSLDATVLLDADGVVEYASPSSARLVGYAPAELAGTDGFEYVHPGDRDRVRTAFVALVVEPDATFIETYRVRHKGGAWRWFEARAVNLLCESSVGAVVVTYRDVTQQREVEDALRASERRFRALVENSSDAVELLAADGTILYATPGVVRTGGRTADEIVGRKAFEWCHPEDAAQLAAEYERFLTEPGAVVSGEYRYRHKDGSWHWVAATCTNRLCDPAVGAVVVNSRDVTERVRAETVLRAAMEGSLDAVFLFASERGPDGSIRDFRFTDLNQKAAALLQMDRAAVIGEQLCELFPLHRPAGLFDRYVRVVESGETLEEEFPLDLDGGRVIWLHHQVVRTGDGVVITSRDVTARKGAEDKLRRSEDQYRRLFEASPHPMWVFDTQTLAFLAVNDAAVARYGYTRDEFARLTLRDIRPVEDVSALMADLETPVSPRTWRHRWKDETVRLVEVTGHDLEYNGHPGRLVLAHDVTDRERTSAALREREELLRSVIAHIPCGVFWKDRNSVYTGCNDLFARNHALPGPEAVVGHTDLELGTAPAEAEAFRAFDRRVMETGEPLLGIEEALTRPNGTRVVLLTSKVPLRDAAGAVVGVLGVYQDITDRTRAEDEVRAWKARYEAAVKATGQVLYDWDAVSDHLAWGGSYQSILGYQGAEMPLQLVGWFALVHPDDRPAFTREAERCVASESPFRLEYRVRRKDGAYITVDDQGHFVPNPTGPSTRMVGFVSDVSERRRLEEQYRQAQKMEAVGQLAGGVAHDFNNLLTVINGYSDIILASLHAHDSVRPMVEEVKKAGTRAADLTRQLLAFGRQQVLQPKVLDLNDVIKGVTQMLRRLIGEDIVLVLHPDPGLLRVKADPGQLGQVLMNLAVNARDAMPIGGALTIETRNVTLGAGTAVDGAEVRSGAYVRLSVSDTGTGMTDDVRRHIFEPFYTTKEQGKGTGLGLATVYGIVKQSGGHIEVETAVGRGTTFRVYLPGTSALMPGENPADSTAPKGAEVVLLVEDEAGVRALAQLALRKRGYTVLAAGDAEEAMTVAAQSDRPVDLLLTDVVMPGMGGRALAARLLADQPWLKVLYMSGYTDDAVVRHGVESAQVNFLQKPFTPSGLARKVREILDAHTPLES</sequence>
<proteinExistence type="predicted"/>
<evidence type="ECO:0000259" key="7">
    <source>
        <dbReference type="PROSITE" id="PS50109"/>
    </source>
</evidence>
<dbReference type="SUPFAM" id="SSF55874">
    <property type="entry name" value="ATPase domain of HSP90 chaperone/DNA topoisomerase II/histidine kinase"/>
    <property type="match status" value="1"/>
</dbReference>
<reference evidence="11 12" key="1">
    <citation type="submission" date="2021-04" db="EMBL/GenBank/DDBJ databases">
        <authorList>
            <person name="Ivanova A."/>
        </authorList>
    </citation>
    <scope>NUCLEOTIDE SEQUENCE [LARGE SCALE GENOMIC DNA]</scope>
    <source>
        <strain evidence="11 12">G18</strain>
    </source>
</reference>
<dbReference type="SMART" id="SM00086">
    <property type="entry name" value="PAC"/>
    <property type="match status" value="5"/>
</dbReference>
<dbReference type="RefSeq" id="WP_210654083.1">
    <property type="nucleotide sequence ID" value="NZ_JAGKQQ010000001.1"/>
</dbReference>
<dbReference type="SMART" id="SM00091">
    <property type="entry name" value="PAS"/>
    <property type="match status" value="6"/>
</dbReference>
<dbReference type="SMART" id="SM00448">
    <property type="entry name" value="REC"/>
    <property type="match status" value="1"/>
</dbReference>
<dbReference type="InterPro" id="IPR013656">
    <property type="entry name" value="PAS_4"/>
</dbReference>
<feature type="domain" description="Histidine kinase" evidence="7">
    <location>
        <begin position="779"/>
        <end position="1002"/>
    </location>
</feature>
<keyword evidence="3 6" id="KW-0597">Phosphoprotein</keyword>
<name>A0ABS5BQQ2_9BACT</name>
<evidence type="ECO:0000256" key="4">
    <source>
        <dbReference type="ARBA" id="ARBA00022679"/>
    </source>
</evidence>
<dbReference type="Pfam" id="PF08447">
    <property type="entry name" value="PAS_3"/>
    <property type="match status" value="3"/>
</dbReference>
<dbReference type="InterPro" id="IPR011006">
    <property type="entry name" value="CheY-like_superfamily"/>
</dbReference>
<dbReference type="Gene3D" id="1.10.287.130">
    <property type="match status" value="1"/>
</dbReference>
<evidence type="ECO:0000256" key="2">
    <source>
        <dbReference type="ARBA" id="ARBA00012438"/>
    </source>
</evidence>
<dbReference type="PROSITE" id="PS50109">
    <property type="entry name" value="HIS_KIN"/>
    <property type="match status" value="1"/>
</dbReference>
<evidence type="ECO:0000313" key="12">
    <source>
        <dbReference type="Proteomes" id="UP000676565"/>
    </source>
</evidence>
<dbReference type="InterPro" id="IPR000700">
    <property type="entry name" value="PAS-assoc_C"/>
</dbReference>
<feature type="domain" description="PAC" evidence="10">
    <location>
        <begin position="714"/>
        <end position="766"/>
    </location>
</feature>
<dbReference type="InterPro" id="IPR004358">
    <property type="entry name" value="Sig_transdc_His_kin-like_C"/>
</dbReference>
<dbReference type="Proteomes" id="UP000676565">
    <property type="component" value="Unassembled WGS sequence"/>
</dbReference>
<dbReference type="SUPFAM" id="SSF47384">
    <property type="entry name" value="Homodimeric domain of signal transducing histidine kinase"/>
    <property type="match status" value="1"/>
</dbReference>
<dbReference type="InterPro" id="IPR003661">
    <property type="entry name" value="HisK_dim/P_dom"/>
</dbReference>
<dbReference type="Gene3D" id="3.40.50.2300">
    <property type="match status" value="1"/>
</dbReference>
<dbReference type="CDD" id="cd00082">
    <property type="entry name" value="HisKA"/>
    <property type="match status" value="1"/>
</dbReference>
<evidence type="ECO:0000256" key="1">
    <source>
        <dbReference type="ARBA" id="ARBA00000085"/>
    </source>
</evidence>
<dbReference type="SUPFAM" id="SSF55785">
    <property type="entry name" value="PYP-like sensor domain (PAS domain)"/>
    <property type="match status" value="6"/>
</dbReference>
<dbReference type="PANTHER" id="PTHR43304:SF1">
    <property type="entry name" value="PAC DOMAIN-CONTAINING PROTEIN"/>
    <property type="match status" value="1"/>
</dbReference>
<dbReference type="NCBIfam" id="TIGR00229">
    <property type="entry name" value="sensory_box"/>
    <property type="match status" value="5"/>
</dbReference>
<dbReference type="CDD" id="cd00130">
    <property type="entry name" value="PAS"/>
    <property type="match status" value="6"/>
</dbReference>
<feature type="domain" description="PAC" evidence="10">
    <location>
        <begin position="586"/>
        <end position="638"/>
    </location>
</feature>
<keyword evidence="5" id="KW-0418">Kinase</keyword>
<dbReference type="InterPro" id="IPR013655">
    <property type="entry name" value="PAS_fold_3"/>
</dbReference>
<dbReference type="Pfam" id="PF02518">
    <property type="entry name" value="HATPase_c"/>
    <property type="match status" value="1"/>
</dbReference>
<dbReference type="InterPro" id="IPR001789">
    <property type="entry name" value="Sig_transdc_resp-reg_receiver"/>
</dbReference>
<dbReference type="InterPro" id="IPR036890">
    <property type="entry name" value="HATPase_C_sf"/>
</dbReference>
<dbReference type="SMART" id="SM00387">
    <property type="entry name" value="HATPase_c"/>
    <property type="match status" value="1"/>
</dbReference>
<dbReference type="EC" id="2.7.13.3" evidence="2"/>
<dbReference type="Pfam" id="PF08448">
    <property type="entry name" value="PAS_4"/>
    <property type="match status" value="2"/>
</dbReference>
<evidence type="ECO:0000256" key="5">
    <source>
        <dbReference type="ARBA" id="ARBA00022777"/>
    </source>
</evidence>
<dbReference type="InterPro" id="IPR052162">
    <property type="entry name" value="Sensor_kinase/Photoreceptor"/>
</dbReference>
<feature type="domain" description="PAS" evidence="9">
    <location>
        <begin position="16"/>
        <end position="87"/>
    </location>
</feature>
<organism evidence="11 12">
    <name type="scientific">Gemmata palustris</name>
    <dbReference type="NCBI Taxonomy" id="2822762"/>
    <lineage>
        <taxon>Bacteria</taxon>
        <taxon>Pseudomonadati</taxon>
        <taxon>Planctomycetota</taxon>
        <taxon>Planctomycetia</taxon>
        <taxon>Gemmatales</taxon>
        <taxon>Gemmataceae</taxon>
        <taxon>Gemmata</taxon>
    </lineage>
</organism>
<feature type="domain" description="PAS" evidence="9">
    <location>
        <begin position="142"/>
        <end position="212"/>
    </location>
</feature>
<evidence type="ECO:0000259" key="10">
    <source>
        <dbReference type="PROSITE" id="PS50113"/>
    </source>
</evidence>
<evidence type="ECO:0000259" key="8">
    <source>
        <dbReference type="PROSITE" id="PS50110"/>
    </source>
</evidence>
<dbReference type="Pfam" id="PF00512">
    <property type="entry name" value="HisKA"/>
    <property type="match status" value="1"/>
</dbReference>
<keyword evidence="4" id="KW-0808">Transferase</keyword>
<dbReference type="Gene3D" id="3.30.450.20">
    <property type="entry name" value="PAS domain"/>
    <property type="match status" value="6"/>
</dbReference>
<feature type="modified residue" description="4-aspartylphosphate" evidence="6">
    <location>
        <position position="1072"/>
    </location>
</feature>
<feature type="domain" description="PAC" evidence="10">
    <location>
        <begin position="216"/>
        <end position="267"/>
    </location>
</feature>